<protein>
    <submittedName>
        <fullName evidence="1">Uncharacterized protein</fullName>
    </submittedName>
</protein>
<comment type="caution">
    <text evidence="1">The sequence shown here is derived from an EMBL/GenBank/DDBJ whole genome shotgun (WGS) entry which is preliminary data.</text>
</comment>
<evidence type="ECO:0000313" key="1">
    <source>
        <dbReference type="EMBL" id="KAJ1187974.1"/>
    </source>
</evidence>
<proteinExistence type="predicted"/>
<sequence length="145" mass="15960">MTCCLLLDWTRLLNLVSDIIPSQAWSVTLFLGVVMVKDKKARTVQQTIIDQFVAHSSTGCQQAAIPDGLQAQQVPTGEQILVTIEATSTAVQVKIEALALDVSLLHTDVRKVMERTAATERQVGELQMEMKTLKAIVTEIEAQVR</sequence>
<dbReference type="EMBL" id="JANPWB010000005">
    <property type="protein sequence ID" value="KAJ1187974.1"/>
    <property type="molecule type" value="Genomic_DNA"/>
</dbReference>
<keyword evidence="2" id="KW-1185">Reference proteome</keyword>
<name>A0AAV7UIZ8_PLEWA</name>
<dbReference type="AlphaFoldDB" id="A0AAV7UIZ8"/>
<reference evidence="1" key="1">
    <citation type="journal article" date="2022" name="bioRxiv">
        <title>Sequencing and chromosome-scale assembly of the giantPleurodeles waltlgenome.</title>
        <authorList>
            <person name="Brown T."/>
            <person name="Elewa A."/>
            <person name="Iarovenko S."/>
            <person name="Subramanian E."/>
            <person name="Araus A.J."/>
            <person name="Petzold A."/>
            <person name="Susuki M."/>
            <person name="Suzuki K.-i.T."/>
            <person name="Hayashi T."/>
            <person name="Toyoda A."/>
            <person name="Oliveira C."/>
            <person name="Osipova E."/>
            <person name="Leigh N.D."/>
            <person name="Simon A."/>
            <person name="Yun M.H."/>
        </authorList>
    </citation>
    <scope>NUCLEOTIDE SEQUENCE</scope>
    <source>
        <strain evidence="1">20211129_DDA</strain>
        <tissue evidence="1">Liver</tissue>
    </source>
</reference>
<accession>A0AAV7UIZ8</accession>
<evidence type="ECO:0000313" key="2">
    <source>
        <dbReference type="Proteomes" id="UP001066276"/>
    </source>
</evidence>
<dbReference type="Proteomes" id="UP001066276">
    <property type="component" value="Chromosome 3_1"/>
</dbReference>
<organism evidence="1 2">
    <name type="scientific">Pleurodeles waltl</name>
    <name type="common">Iberian ribbed newt</name>
    <dbReference type="NCBI Taxonomy" id="8319"/>
    <lineage>
        <taxon>Eukaryota</taxon>
        <taxon>Metazoa</taxon>
        <taxon>Chordata</taxon>
        <taxon>Craniata</taxon>
        <taxon>Vertebrata</taxon>
        <taxon>Euteleostomi</taxon>
        <taxon>Amphibia</taxon>
        <taxon>Batrachia</taxon>
        <taxon>Caudata</taxon>
        <taxon>Salamandroidea</taxon>
        <taxon>Salamandridae</taxon>
        <taxon>Pleurodelinae</taxon>
        <taxon>Pleurodeles</taxon>
    </lineage>
</organism>
<gene>
    <name evidence="1" type="ORF">NDU88_004739</name>
</gene>